<dbReference type="EMBL" id="JACEIK010001222">
    <property type="protein sequence ID" value="MCD7467352.1"/>
    <property type="molecule type" value="Genomic_DNA"/>
</dbReference>
<dbReference type="PANTHER" id="PTHR47297:SF3">
    <property type="entry name" value="NICOTINAMIDASE 1"/>
    <property type="match status" value="1"/>
</dbReference>
<evidence type="ECO:0008006" key="3">
    <source>
        <dbReference type="Google" id="ProtNLM"/>
    </source>
</evidence>
<keyword evidence="2" id="KW-1185">Reference proteome</keyword>
<evidence type="ECO:0000313" key="1">
    <source>
        <dbReference type="EMBL" id="MCD7467352.1"/>
    </source>
</evidence>
<proteinExistence type="predicted"/>
<dbReference type="InterPro" id="IPR044717">
    <property type="entry name" value="NIC1"/>
</dbReference>
<accession>A0ABS8T7H0</accession>
<evidence type="ECO:0000313" key="2">
    <source>
        <dbReference type="Proteomes" id="UP000823775"/>
    </source>
</evidence>
<gene>
    <name evidence="1" type="ORF">HAX54_004759</name>
</gene>
<dbReference type="PANTHER" id="PTHR47297">
    <property type="match status" value="1"/>
</dbReference>
<comment type="caution">
    <text evidence="1">The sequence shown here is derived from an EMBL/GenBank/DDBJ whole genome shotgun (WGS) entry which is preliminary data.</text>
</comment>
<dbReference type="Gene3D" id="3.40.50.850">
    <property type="entry name" value="Isochorismatase-like"/>
    <property type="match status" value="1"/>
</dbReference>
<dbReference type="Proteomes" id="UP000823775">
    <property type="component" value="Unassembled WGS sequence"/>
</dbReference>
<name>A0ABS8T7H0_DATST</name>
<reference evidence="1 2" key="1">
    <citation type="journal article" date="2021" name="BMC Genomics">
        <title>Datura genome reveals duplications of psychoactive alkaloid biosynthetic genes and high mutation rate following tissue culture.</title>
        <authorList>
            <person name="Rajewski A."/>
            <person name="Carter-House D."/>
            <person name="Stajich J."/>
            <person name="Litt A."/>
        </authorList>
    </citation>
    <scope>NUCLEOTIDE SEQUENCE [LARGE SCALE GENOMIC DNA]</scope>
    <source>
        <strain evidence="1">AR-01</strain>
    </source>
</reference>
<sequence>MGTVGQAAAIELVKSEEIPVGEDEPLLLSVTLTPVSYSSTSLMASAPSALAIWIISNSKKKWPIYALLDSHHPDVPEPPYPPHCISGTDESKLLCSGWKPNVTLRCKDCIDGFLGSLEERIYVFILVVGICTDICVLDFVCSALSARNRGLLSPLQDVIVYSRGCATFDLPIQIAKNIKGALPHPQN</sequence>
<dbReference type="InterPro" id="IPR036380">
    <property type="entry name" value="Isochorismatase-like_sf"/>
</dbReference>
<protein>
    <recommendedName>
        <fullName evidence="3">Isochorismatase-like domain-containing protein</fullName>
    </recommendedName>
</protein>
<dbReference type="SUPFAM" id="SSF52499">
    <property type="entry name" value="Isochorismatase-like hydrolases"/>
    <property type="match status" value="1"/>
</dbReference>
<organism evidence="1 2">
    <name type="scientific">Datura stramonium</name>
    <name type="common">Jimsonweed</name>
    <name type="synonym">Common thornapple</name>
    <dbReference type="NCBI Taxonomy" id="4076"/>
    <lineage>
        <taxon>Eukaryota</taxon>
        <taxon>Viridiplantae</taxon>
        <taxon>Streptophyta</taxon>
        <taxon>Embryophyta</taxon>
        <taxon>Tracheophyta</taxon>
        <taxon>Spermatophyta</taxon>
        <taxon>Magnoliopsida</taxon>
        <taxon>eudicotyledons</taxon>
        <taxon>Gunneridae</taxon>
        <taxon>Pentapetalae</taxon>
        <taxon>asterids</taxon>
        <taxon>lamiids</taxon>
        <taxon>Solanales</taxon>
        <taxon>Solanaceae</taxon>
        <taxon>Solanoideae</taxon>
        <taxon>Datureae</taxon>
        <taxon>Datura</taxon>
    </lineage>
</organism>